<protein>
    <submittedName>
        <fullName evidence="1">Uncharacterized protein</fullName>
    </submittedName>
</protein>
<name>A0AAD4TIN8_9MAGN</name>
<evidence type="ECO:0000313" key="2">
    <source>
        <dbReference type="Proteomes" id="UP001202328"/>
    </source>
</evidence>
<keyword evidence="2" id="KW-1185">Reference proteome</keyword>
<gene>
    <name evidence="1" type="ORF">MKW98_020748</name>
</gene>
<dbReference type="EMBL" id="JAJJMB010001184">
    <property type="protein sequence ID" value="KAI3958106.1"/>
    <property type="molecule type" value="Genomic_DNA"/>
</dbReference>
<comment type="caution">
    <text evidence="1">The sequence shown here is derived from an EMBL/GenBank/DDBJ whole genome shotgun (WGS) entry which is preliminary data.</text>
</comment>
<accession>A0AAD4TIN8</accession>
<evidence type="ECO:0000313" key="1">
    <source>
        <dbReference type="EMBL" id="KAI3958106.1"/>
    </source>
</evidence>
<dbReference type="Proteomes" id="UP001202328">
    <property type="component" value="Unassembled WGS sequence"/>
</dbReference>
<dbReference type="AlphaFoldDB" id="A0AAD4TIN8"/>
<reference evidence="1" key="1">
    <citation type="submission" date="2022-04" db="EMBL/GenBank/DDBJ databases">
        <title>A functionally conserved STORR gene fusion in Papaver species that diverged 16.8 million years ago.</title>
        <authorList>
            <person name="Catania T."/>
        </authorList>
    </citation>
    <scope>NUCLEOTIDE SEQUENCE</scope>
    <source>
        <strain evidence="1">S-188037</strain>
    </source>
</reference>
<organism evidence="1 2">
    <name type="scientific">Papaver atlanticum</name>
    <dbReference type="NCBI Taxonomy" id="357466"/>
    <lineage>
        <taxon>Eukaryota</taxon>
        <taxon>Viridiplantae</taxon>
        <taxon>Streptophyta</taxon>
        <taxon>Embryophyta</taxon>
        <taxon>Tracheophyta</taxon>
        <taxon>Spermatophyta</taxon>
        <taxon>Magnoliopsida</taxon>
        <taxon>Ranunculales</taxon>
        <taxon>Papaveraceae</taxon>
        <taxon>Papaveroideae</taxon>
        <taxon>Papaver</taxon>
    </lineage>
</organism>
<proteinExistence type="predicted"/>
<sequence>MSFSRGQSLRQLWSECRVFSGLSRSCLRGKKPSDIAKTKQRSRYPDNKDLPHIFVHNPASKDTIKPTGSLSNNQTPKLMQIYLDICHFQDSITATVGLLSFLICLPLMRT</sequence>